<dbReference type="EMBL" id="CAJNIZ010033570">
    <property type="protein sequence ID" value="CAE7546399.1"/>
    <property type="molecule type" value="Genomic_DNA"/>
</dbReference>
<dbReference type="SUPFAM" id="SSF52540">
    <property type="entry name" value="P-loop containing nucleoside triphosphate hydrolases"/>
    <property type="match status" value="1"/>
</dbReference>
<sequence length="380" mass="42838">MSVCRAMDAVVLDPNDPAYLVLPSLLQYLTVDDILEWRLTSRHTSSPRVLIEHLCEMGRLDESQSILDFAKTVSLASKCPNGFNAAASGFDVEQVKLFEIRWWCMKLASARKTHFAESDVRHIVGSNLRSLLVQCWSEDASVRNSAHSIVLKYGSDGLLFVKQLIAEAMLGLMENLLTESAENAEISEWASIQVMVCTQHLVNVVRVLEKPQRQQWESLLVRVLRDQKFYNPKLIRSLRLLLERSKALPEGFLKDRQSHAELAHLFLVAGAKDILKMSNREPPQDERHWRQQEARLFKQEHVAAGIDFQKYDAIEVETQGGSGKEEPVDTFQEACEKYNLPSALTANIERCSYNVPTPVQKHSIPAVLSGSDVLVTAQTG</sequence>
<dbReference type="Gene3D" id="3.40.50.300">
    <property type="entry name" value="P-loop containing nucleotide triphosphate hydrolases"/>
    <property type="match status" value="1"/>
</dbReference>
<evidence type="ECO:0000313" key="1">
    <source>
        <dbReference type="EMBL" id="CAE7546399.1"/>
    </source>
</evidence>
<proteinExistence type="predicted"/>
<dbReference type="InterPro" id="IPR027417">
    <property type="entry name" value="P-loop_NTPase"/>
</dbReference>
<organism evidence="1 2">
    <name type="scientific">Symbiodinium pilosum</name>
    <name type="common">Dinoflagellate</name>
    <dbReference type="NCBI Taxonomy" id="2952"/>
    <lineage>
        <taxon>Eukaryota</taxon>
        <taxon>Sar</taxon>
        <taxon>Alveolata</taxon>
        <taxon>Dinophyceae</taxon>
        <taxon>Suessiales</taxon>
        <taxon>Symbiodiniaceae</taxon>
        <taxon>Symbiodinium</taxon>
    </lineage>
</organism>
<comment type="caution">
    <text evidence="1">The sequence shown here is derived from an EMBL/GenBank/DDBJ whole genome shotgun (WGS) entry which is preliminary data.</text>
</comment>
<gene>
    <name evidence="1" type="primary">drh-9</name>
    <name evidence="1" type="ORF">SPIL2461_LOCUS14502</name>
</gene>
<dbReference type="AlphaFoldDB" id="A0A812TS84"/>
<keyword evidence="2" id="KW-1185">Reference proteome</keyword>
<dbReference type="Proteomes" id="UP000649617">
    <property type="component" value="Unassembled WGS sequence"/>
</dbReference>
<accession>A0A812TS84</accession>
<name>A0A812TS84_SYMPI</name>
<dbReference type="OrthoDB" id="409175at2759"/>
<feature type="non-terminal residue" evidence="1">
    <location>
        <position position="380"/>
    </location>
</feature>
<reference evidence="1" key="1">
    <citation type="submission" date="2021-02" db="EMBL/GenBank/DDBJ databases">
        <authorList>
            <person name="Dougan E. K."/>
            <person name="Rhodes N."/>
            <person name="Thang M."/>
            <person name="Chan C."/>
        </authorList>
    </citation>
    <scope>NUCLEOTIDE SEQUENCE</scope>
</reference>
<protein>
    <submittedName>
        <fullName evidence="1">Drh-9 protein</fullName>
    </submittedName>
</protein>
<evidence type="ECO:0000313" key="2">
    <source>
        <dbReference type="Proteomes" id="UP000649617"/>
    </source>
</evidence>